<organism evidence="2 3">
    <name type="scientific">Tepidibacillus fermentans</name>
    <dbReference type="NCBI Taxonomy" id="1281767"/>
    <lineage>
        <taxon>Bacteria</taxon>
        <taxon>Bacillati</taxon>
        <taxon>Bacillota</taxon>
        <taxon>Bacilli</taxon>
        <taxon>Bacillales</taxon>
        <taxon>Bacillaceae</taxon>
        <taxon>Tepidibacillus</taxon>
    </lineage>
</organism>
<sequence length="84" mass="9986">MCYWENEVFGYSYMNGFDYELLSFIFVVGVIAILVGVILLMKYRYSFFTRNGKSNEAIEIVKLRYARGEIDLQEYEKLMNELVK</sequence>
<name>A0A4R3KA90_9BACI</name>
<evidence type="ECO:0000256" key="1">
    <source>
        <dbReference type="SAM" id="Phobius"/>
    </source>
</evidence>
<protein>
    <submittedName>
        <fullName evidence="2">Putative membrane protein</fullName>
    </submittedName>
</protein>
<gene>
    <name evidence="2" type="ORF">EDD72_11916</name>
</gene>
<dbReference type="OrthoDB" id="2907591at2"/>
<accession>A0A4R3KA90</accession>
<keyword evidence="1" id="KW-0472">Membrane</keyword>
<dbReference type="AlphaFoldDB" id="A0A4R3KA90"/>
<proteinExistence type="predicted"/>
<dbReference type="EMBL" id="SMAB01000019">
    <property type="protein sequence ID" value="TCS79898.1"/>
    <property type="molecule type" value="Genomic_DNA"/>
</dbReference>
<evidence type="ECO:0000313" key="3">
    <source>
        <dbReference type="Proteomes" id="UP000295788"/>
    </source>
</evidence>
<keyword evidence="3" id="KW-1185">Reference proteome</keyword>
<evidence type="ECO:0000313" key="2">
    <source>
        <dbReference type="EMBL" id="TCS79898.1"/>
    </source>
</evidence>
<keyword evidence="1" id="KW-0812">Transmembrane</keyword>
<feature type="transmembrane region" description="Helical" evidence="1">
    <location>
        <begin position="21"/>
        <end position="41"/>
    </location>
</feature>
<reference evidence="2 3" key="1">
    <citation type="submission" date="2019-03" db="EMBL/GenBank/DDBJ databases">
        <title>Genomic Encyclopedia of Type Strains, Phase IV (KMG-IV): sequencing the most valuable type-strain genomes for metagenomic binning, comparative biology and taxonomic classification.</title>
        <authorList>
            <person name="Goeker M."/>
        </authorList>
    </citation>
    <scope>NUCLEOTIDE SEQUENCE [LARGE SCALE GENOMIC DNA]</scope>
    <source>
        <strain evidence="2 3">DSM 23802</strain>
    </source>
</reference>
<keyword evidence="1" id="KW-1133">Transmembrane helix</keyword>
<dbReference type="Proteomes" id="UP000295788">
    <property type="component" value="Unassembled WGS sequence"/>
</dbReference>
<comment type="caution">
    <text evidence="2">The sequence shown here is derived from an EMBL/GenBank/DDBJ whole genome shotgun (WGS) entry which is preliminary data.</text>
</comment>